<evidence type="ECO:0000259" key="11">
    <source>
        <dbReference type="Pfam" id="PF07292"/>
    </source>
</evidence>
<evidence type="ECO:0000256" key="9">
    <source>
        <dbReference type="ARBA" id="ARBA00023242"/>
    </source>
</evidence>
<evidence type="ECO:0000256" key="4">
    <source>
        <dbReference type="ARBA" id="ARBA00010081"/>
    </source>
</evidence>
<comment type="subcellular location">
    <subcellularLocation>
        <location evidence="2">Cytoplasm</location>
    </subcellularLocation>
    <subcellularLocation>
        <location evidence="1">Nucleus</location>
    </subcellularLocation>
    <subcellularLocation>
        <location evidence="3">Secreted</location>
    </subcellularLocation>
</comment>
<gene>
    <name evidence="14" type="primary">NMI</name>
</gene>
<dbReference type="GeneID" id="129324574"/>
<dbReference type="GO" id="GO:0005634">
    <property type="term" value="C:nucleus"/>
    <property type="evidence" value="ECO:0007669"/>
    <property type="project" value="UniProtKB-SubCell"/>
</dbReference>
<keyword evidence="6" id="KW-0964">Secreted</keyword>
<organism evidence="13 14">
    <name type="scientific">Eublepharis macularius</name>
    <name type="common">Leopard gecko</name>
    <name type="synonym">Cyrtodactylus macularius</name>
    <dbReference type="NCBI Taxonomy" id="481883"/>
    <lineage>
        <taxon>Eukaryota</taxon>
        <taxon>Metazoa</taxon>
        <taxon>Chordata</taxon>
        <taxon>Craniata</taxon>
        <taxon>Vertebrata</taxon>
        <taxon>Euteleostomi</taxon>
        <taxon>Lepidosauria</taxon>
        <taxon>Squamata</taxon>
        <taxon>Bifurcata</taxon>
        <taxon>Gekkota</taxon>
        <taxon>Eublepharidae</taxon>
        <taxon>Eublepharinae</taxon>
        <taxon>Eublepharis</taxon>
    </lineage>
</organism>
<dbReference type="Proteomes" id="UP001190640">
    <property type="component" value="Chromosome 2"/>
</dbReference>
<dbReference type="InterPro" id="IPR009938">
    <property type="entry name" value="Nmi/IFP35_N"/>
</dbReference>
<dbReference type="GO" id="GO:0045087">
    <property type="term" value="P:innate immune response"/>
    <property type="evidence" value="ECO:0007669"/>
    <property type="project" value="UniProtKB-KW"/>
</dbReference>
<evidence type="ECO:0000256" key="5">
    <source>
        <dbReference type="ARBA" id="ARBA00022490"/>
    </source>
</evidence>
<evidence type="ECO:0000313" key="14">
    <source>
        <dbReference type="RefSeq" id="XP_054827877.1"/>
    </source>
</evidence>
<dbReference type="PANTHER" id="PTHR15225:SF4">
    <property type="entry name" value="N-MYC-INTERACTOR"/>
    <property type="match status" value="1"/>
</dbReference>
<evidence type="ECO:0000256" key="6">
    <source>
        <dbReference type="ARBA" id="ARBA00022525"/>
    </source>
</evidence>
<dbReference type="Pfam" id="PF07334">
    <property type="entry name" value="IFP_35_N"/>
    <property type="match status" value="1"/>
</dbReference>
<keyword evidence="8" id="KW-0391">Immunity</keyword>
<dbReference type="Pfam" id="PF07292">
    <property type="entry name" value="NID"/>
    <property type="match status" value="2"/>
</dbReference>
<feature type="region of interest" description="Disordered" evidence="10">
    <location>
        <begin position="1"/>
        <end position="28"/>
    </location>
</feature>
<evidence type="ECO:0000256" key="1">
    <source>
        <dbReference type="ARBA" id="ARBA00004123"/>
    </source>
</evidence>
<evidence type="ECO:0000256" key="2">
    <source>
        <dbReference type="ARBA" id="ARBA00004496"/>
    </source>
</evidence>
<feature type="domain" description="NID" evidence="11">
    <location>
        <begin position="165"/>
        <end position="253"/>
    </location>
</feature>
<feature type="domain" description="Nmi/IFP 35" evidence="12">
    <location>
        <begin position="92"/>
        <end position="163"/>
    </location>
</feature>
<evidence type="ECO:0000256" key="10">
    <source>
        <dbReference type="SAM" id="MobiDB-lite"/>
    </source>
</evidence>
<dbReference type="GO" id="GO:0045088">
    <property type="term" value="P:regulation of innate immune response"/>
    <property type="evidence" value="ECO:0007669"/>
    <property type="project" value="UniProtKB-ARBA"/>
</dbReference>
<sequence>MSGKAEGEIPGMQENESGNIQDLEKWKEKTAKAENQKAKLLLAKLTADEERRKWELELKRLKDVEDKLAKERKLDWENYQKNLSIINEQKNELRREIQFLKDKITAKKAKCEELAQRFRLKRFIPETKVKFTHLEKVKNEEMHTNICCFFDVSTNISFKLNKGEALITFEEENVTQELLQKSHHVVNLENAKTAVRVRPVELESGLSFWLNVKISRKKINVSDIPNLPIPDEWVKDKLELNFCKTKPGGGDVQDVLYDRQSQMAIITFVQPGVANNIVKWAEYPFRASDEIYVVMVSPIVEKYLERFEMFSGISKRTLLLTDIQDKAEDEESMQDMIAIHFQKPSNGGGEVEYIRYVSKGTNVAYFEMDTESGI</sequence>
<name>A0AA97IYD4_EUBMA</name>
<dbReference type="RefSeq" id="XP_054827877.1">
    <property type="nucleotide sequence ID" value="XM_054971902.1"/>
</dbReference>
<dbReference type="InterPro" id="IPR012677">
    <property type="entry name" value="Nucleotide-bd_a/b_plait_sf"/>
</dbReference>
<reference evidence="14" key="1">
    <citation type="submission" date="2025-08" db="UniProtKB">
        <authorList>
            <consortium name="RefSeq"/>
        </authorList>
    </citation>
    <scope>IDENTIFICATION</scope>
    <source>
        <tissue evidence="14">Blood</tissue>
    </source>
</reference>
<feature type="domain" description="NID" evidence="11">
    <location>
        <begin position="264"/>
        <end position="352"/>
    </location>
</feature>
<dbReference type="GO" id="GO:0005737">
    <property type="term" value="C:cytoplasm"/>
    <property type="evidence" value="ECO:0007669"/>
    <property type="project" value="UniProtKB-SubCell"/>
</dbReference>
<keyword evidence="5" id="KW-0963">Cytoplasm</keyword>
<evidence type="ECO:0000256" key="8">
    <source>
        <dbReference type="ARBA" id="ARBA00022859"/>
    </source>
</evidence>
<comment type="similarity">
    <text evidence="4">Belongs to the NMI family.</text>
</comment>
<dbReference type="Gene3D" id="3.30.70.330">
    <property type="match status" value="1"/>
</dbReference>
<proteinExistence type="inferred from homology"/>
<dbReference type="KEGG" id="emc:129324574"/>
<protein>
    <submittedName>
        <fullName evidence="14">N-myc-interactor isoform X1</fullName>
    </submittedName>
</protein>
<dbReference type="InterPro" id="IPR009909">
    <property type="entry name" value="Nmi/IFP35_dom"/>
</dbReference>
<dbReference type="GO" id="GO:0005615">
    <property type="term" value="C:extracellular space"/>
    <property type="evidence" value="ECO:0007669"/>
    <property type="project" value="UniProtKB-ARBA"/>
</dbReference>
<evidence type="ECO:0000313" key="13">
    <source>
        <dbReference type="Proteomes" id="UP001190640"/>
    </source>
</evidence>
<keyword evidence="7" id="KW-0399">Innate immunity</keyword>
<dbReference type="PANTHER" id="PTHR15225">
    <property type="entry name" value="INTERFERON-INDUCED PROTEIN 35/NMI N-MYC/STAT INTERACTING PROTEIN"/>
    <property type="match status" value="1"/>
</dbReference>
<dbReference type="AlphaFoldDB" id="A0AA97IYD4"/>
<keyword evidence="9" id="KW-0539">Nucleus</keyword>
<evidence type="ECO:0000256" key="3">
    <source>
        <dbReference type="ARBA" id="ARBA00004613"/>
    </source>
</evidence>
<dbReference type="CTD" id="9111"/>
<accession>A0AA97IYD4</accession>
<keyword evidence="13" id="KW-1185">Reference proteome</keyword>
<dbReference type="FunFam" id="3.30.70.330:FF:000300">
    <property type="entry name" value="Interferon-induced protein 35"/>
    <property type="match status" value="1"/>
</dbReference>
<evidence type="ECO:0000259" key="12">
    <source>
        <dbReference type="Pfam" id="PF07334"/>
    </source>
</evidence>
<evidence type="ECO:0000256" key="7">
    <source>
        <dbReference type="ARBA" id="ARBA00022588"/>
    </source>
</evidence>